<keyword evidence="2" id="KW-1185">Reference proteome</keyword>
<organism evidence="1 2">
    <name type="scientific">Croceitalea rosinachiae</name>
    <dbReference type="NCBI Taxonomy" id="3075596"/>
    <lineage>
        <taxon>Bacteria</taxon>
        <taxon>Pseudomonadati</taxon>
        <taxon>Bacteroidota</taxon>
        <taxon>Flavobacteriia</taxon>
        <taxon>Flavobacteriales</taxon>
        <taxon>Flavobacteriaceae</taxon>
        <taxon>Croceitalea</taxon>
    </lineage>
</organism>
<name>A0ABU3A7Z4_9FLAO</name>
<gene>
    <name evidence="1" type="ORF">RM706_03135</name>
</gene>
<dbReference type="RefSeq" id="WP_311349566.1">
    <property type="nucleotide sequence ID" value="NZ_JAVRHR010000001.1"/>
</dbReference>
<evidence type="ECO:0000313" key="1">
    <source>
        <dbReference type="EMBL" id="MDT0606003.1"/>
    </source>
</evidence>
<dbReference type="Proteomes" id="UP001255246">
    <property type="component" value="Unassembled WGS sequence"/>
</dbReference>
<sequence length="248" mass="29553">MIKLLPILIILVSTGSLFGQQHELKELKKYDYYVLKNLESGKWRTKCNLTNGLVTNEESYYKRELRSRRQYDYDSQNNRIREIRTFDINEGVINDTIEIKLVYIQDSLIAEKQTLGTTEKFSDFNEFGKPRILERTEEFGFSPYKEVFEYDKNGNVIKETSYSEFKNTQDSLVRELETTRYKYNSKNYLTEIRREYKPKKTFPIPITGGPSLHEIEKYRYVYNKNGVWTKKYKTVNGTEKLIAKRTLK</sequence>
<comment type="caution">
    <text evidence="1">The sequence shown here is derived from an EMBL/GenBank/DDBJ whole genome shotgun (WGS) entry which is preliminary data.</text>
</comment>
<dbReference type="EMBL" id="JAVRHR010000001">
    <property type="protein sequence ID" value="MDT0606003.1"/>
    <property type="molecule type" value="Genomic_DNA"/>
</dbReference>
<dbReference type="Gene3D" id="2.180.10.10">
    <property type="entry name" value="RHS repeat-associated core"/>
    <property type="match status" value="1"/>
</dbReference>
<proteinExistence type="predicted"/>
<accession>A0ABU3A7Z4</accession>
<protein>
    <recommendedName>
        <fullName evidence="3">YD repeat-containing protein</fullName>
    </recommendedName>
</protein>
<evidence type="ECO:0008006" key="3">
    <source>
        <dbReference type="Google" id="ProtNLM"/>
    </source>
</evidence>
<evidence type="ECO:0000313" key="2">
    <source>
        <dbReference type="Proteomes" id="UP001255246"/>
    </source>
</evidence>
<reference evidence="1 2" key="1">
    <citation type="submission" date="2023-09" db="EMBL/GenBank/DDBJ databases">
        <authorList>
            <person name="Rey-Velasco X."/>
        </authorList>
    </citation>
    <scope>NUCLEOTIDE SEQUENCE [LARGE SCALE GENOMIC DNA]</scope>
    <source>
        <strain evidence="1 2">F388</strain>
    </source>
</reference>